<dbReference type="PANTHER" id="PTHR44943">
    <property type="entry name" value="CELLULOSE SYNTHASE OPERON PROTEIN C"/>
    <property type="match status" value="1"/>
</dbReference>
<evidence type="ECO:0000256" key="2">
    <source>
        <dbReference type="ARBA" id="ARBA00022803"/>
    </source>
</evidence>
<evidence type="ECO:0000313" key="4">
    <source>
        <dbReference type="Proteomes" id="UP000697710"/>
    </source>
</evidence>
<dbReference type="InterPro" id="IPR019734">
    <property type="entry name" value="TPR_rpt"/>
</dbReference>
<protein>
    <submittedName>
        <fullName evidence="3">Tetratricopeptide repeat protein</fullName>
    </submittedName>
</protein>
<dbReference type="SUPFAM" id="SSF48452">
    <property type="entry name" value="TPR-like"/>
    <property type="match status" value="2"/>
</dbReference>
<accession>A0A956LYM6</accession>
<reference evidence="3" key="2">
    <citation type="journal article" date="2021" name="Microbiome">
        <title>Successional dynamics and alternative stable states in a saline activated sludge microbial community over 9 years.</title>
        <authorList>
            <person name="Wang Y."/>
            <person name="Ye J."/>
            <person name="Ju F."/>
            <person name="Liu L."/>
            <person name="Boyd J.A."/>
            <person name="Deng Y."/>
            <person name="Parks D.H."/>
            <person name="Jiang X."/>
            <person name="Yin X."/>
            <person name="Woodcroft B.J."/>
            <person name="Tyson G.W."/>
            <person name="Hugenholtz P."/>
            <person name="Polz M.F."/>
            <person name="Zhang T."/>
        </authorList>
    </citation>
    <scope>NUCLEOTIDE SEQUENCE</scope>
    <source>
        <strain evidence="3">HKST-UBA01</strain>
    </source>
</reference>
<dbReference type="InterPro" id="IPR011990">
    <property type="entry name" value="TPR-like_helical_dom_sf"/>
</dbReference>
<dbReference type="Pfam" id="PF13432">
    <property type="entry name" value="TPR_16"/>
    <property type="match status" value="3"/>
</dbReference>
<dbReference type="EMBL" id="JAGQHR010000202">
    <property type="protein sequence ID" value="MCA9727628.1"/>
    <property type="molecule type" value="Genomic_DNA"/>
</dbReference>
<comment type="caution">
    <text evidence="3">The sequence shown here is derived from an EMBL/GenBank/DDBJ whole genome shotgun (WGS) entry which is preliminary data.</text>
</comment>
<dbReference type="SMART" id="SM00028">
    <property type="entry name" value="TPR"/>
    <property type="match status" value="5"/>
</dbReference>
<evidence type="ECO:0000313" key="3">
    <source>
        <dbReference type="EMBL" id="MCA9727628.1"/>
    </source>
</evidence>
<dbReference type="Gene3D" id="1.25.40.10">
    <property type="entry name" value="Tetratricopeptide repeat domain"/>
    <property type="match status" value="4"/>
</dbReference>
<keyword evidence="1" id="KW-0677">Repeat</keyword>
<dbReference type="InterPro" id="IPR051685">
    <property type="entry name" value="Ycf3/AcsC/BcsC/TPR_MFPF"/>
</dbReference>
<keyword evidence="2" id="KW-0802">TPR repeat</keyword>
<dbReference type="Proteomes" id="UP000697710">
    <property type="component" value="Unassembled WGS sequence"/>
</dbReference>
<dbReference type="AlphaFoldDB" id="A0A956LYM6"/>
<dbReference type="PANTHER" id="PTHR44943:SF8">
    <property type="entry name" value="TPR REPEAT-CONTAINING PROTEIN MJ0263"/>
    <property type="match status" value="1"/>
</dbReference>
<sequence>MSLSNRGGFWACAGIVGLALAFLAGPVWAKEPKRSPIDQGIRDAETSIRNGQVDEGLAQFEALFQANKDNPKVAQLYARQLARQDRLPRALEVYEEAIEHTQRSSILVQELERLYRELGRDADAMNLCLDYLADHPEDSRWAASELESLIRTASLAETGLARLAEIQRSHPEHPGLADLYLNSLFFAGKSPEALEFAAKLDRSRSAHGSALYQLAILAEKKGAPDDALAALDQALAAQPESGLRVEMLYDRARMLRKLRRTDETLAAYDAVVVADPGNPLVDRALYDKGQLLQHELNRYEDAYAAYQRLLDRVTPIKSAQDVTTANEVQLEMANCDLQLGRLEEAGKLFEVMAEQATDPAVRVEALFQVAEMLFYQGRMQEAEAKYYELVDAYPTASWVNDALERILEIGENSDQGGVPLAALAQAEFQRRLGNVNKAISLLDEGVQSFPGASAEDDLLLRKVAYQLDLGQVGPARVTADTLAARFPDSRLAPRGYLQIAEYYLAQSGGEGAAKDLCTEILLRWPNSIEAPVARSTIDRLEGRGRDSSELLLPNPVNRRSNLT</sequence>
<reference evidence="3" key="1">
    <citation type="submission" date="2020-04" db="EMBL/GenBank/DDBJ databases">
        <authorList>
            <person name="Zhang T."/>
        </authorList>
    </citation>
    <scope>NUCLEOTIDE SEQUENCE</scope>
    <source>
        <strain evidence="3">HKST-UBA01</strain>
    </source>
</reference>
<gene>
    <name evidence="3" type="ORF">KC729_08090</name>
</gene>
<organism evidence="3 4">
    <name type="scientific">Eiseniibacteriota bacterium</name>
    <dbReference type="NCBI Taxonomy" id="2212470"/>
    <lineage>
        <taxon>Bacteria</taxon>
        <taxon>Candidatus Eiseniibacteriota</taxon>
    </lineage>
</organism>
<proteinExistence type="predicted"/>
<evidence type="ECO:0000256" key="1">
    <source>
        <dbReference type="ARBA" id="ARBA00022737"/>
    </source>
</evidence>
<name>A0A956LYM6_UNCEI</name>